<dbReference type="Gene3D" id="3.40.50.720">
    <property type="entry name" value="NAD(P)-binding Rossmann-like Domain"/>
    <property type="match status" value="1"/>
</dbReference>
<dbReference type="GO" id="GO:0004792">
    <property type="term" value="F:thiosulfate-cyanide sulfurtransferase activity"/>
    <property type="evidence" value="ECO:0007669"/>
    <property type="project" value="TreeGrafter"/>
</dbReference>
<dbReference type="AlphaFoldDB" id="A0A5C6CI42"/>
<dbReference type="PANTHER" id="PTHR10953:SF102">
    <property type="entry name" value="ADENYLYLTRANSFERASE AND SULFURTRANSFERASE MOCS3"/>
    <property type="match status" value="1"/>
</dbReference>
<keyword evidence="4" id="KW-1185">Reference proteome</keyword>
<keyword evidence="3" id="KW-0808">Transferase</keyword>
<dbReference type="InterPro" id="IPR045886">
    <property type="entry name" value="ThiF/MoeB/HesA"/>
</dbReference>
<reference evidence="3 4" key="1">
    <citation type="submission" date="2019-02" db="EMBL/GenBank/DDBJ databases">
        <title>Deep-cultivation of Planctomycetes and their phenomic and genomic characterization uncovers novel biology.</title>
        <authorList>
            <person name="Wiegand S."/>
            <person name="Jogler M."/>
            <person name="Boedeker C."/>
            <person name="Pinto D."/>
            <person name="Vollmers J."/>
            <person name="Rivas-Marin E."/>
            <person name="Kohn T."/>
            <person name="Peeters S.H."/>
            <person name="Heuer A."/>
            <person name="Rast P."/>
            <person name="Oberbeckmann S."/>
            <person name="Bunk B."/>
            <person name="Jeske O."/>
            <person name="Meyerdierks A."/>
            <person name="Storesund J.E."/>
            <person name="Kallscheuer N."/>
            <person name="Luecker S."/>
            <person name="Lage O.M."/>
            <person name="Pohl T."/>
            <person name="Merkel B.J."/>
            <person name="Hornburger P."/>
            <person name="Mueller R.-W."/>
            <person name="Bruemmer F."/>
            <person name="Labrenz M."/>
            <person name="Spormann A.M."/>
            <person name="Op Den Camp H."/>
            <person name="Overmann J."/>
            <person name="Amann R."/>
            <person name="Jetten M.S.M."/>
            <person name="Mascher T."/>
            <person name="Medema M.H."/>
            <person name="Devos D.P."/>
            <person name="Kaster A.-K."/>
            <person name="Ovreas L."/>
            <person name="Rohde M."/>
            <person name="Galperin M.Y."/>
            <person name="Jogler C."/>
        </authorList>
    </citation>
    <scope>NUCLEOTIDE SEQUENCE [LARGE SCALE GENOMIC DNA]</scope>
    <source>
        <strain evidence="3 4">Pla52o</strain>
    </source>
</reference>
<gene>
    <name evidence="3" type="primary">moeB_2</name>
    <name evidence="3" type="ORF">Pla52o_28930</name>
</gene>
<protein>
    <submittedName>
        <fullName evidence="3">Molybdopterin-synthase adenylyltransferase</fullName>
        <ecNumber evidence="3">2.7.7.80</ecNumber>
    </submittedName>
</protein>
<dbReference type="EC" id="2.7.7.80" evidence="3"/>
<dbReference type="EMBL" id="SJPT01000004">
    <property type="protein sequence ID" value="TWU23357.1"/>
    <property type="molecule type" value="Genomic_DNA"/>
</dbReference>
<name>A0A5C6CI42_9BACT</name>
<dbReference type="PANTHER" id="PTHR10953">
    <property type="entry name" value="UBIQUITIN-ACTIVATING ENZYME E1"/>
    <property type="match status" value="1"/>
</dbReference>
<accession>A0A5C6CI42</accession>
<dbReference type="GO" id="GO:0061605">
    <property type="term" value="F:molybdopterin-synthase adenylyltransferase activity"/>
    <property type="evidence" value="ECO:0007669"/>
    <property type="project" value="UniProtKB-EC"/>
</dbReference>
<dbReference type="InterPro" id="IPR000594">
    <property type="entry name" value="ThiF_NAD_FAD-bd"/>
</dbReference>
<proteinExistence type="inferred from homology"/>
<dbReference type="RefSeq" id="WP_146595074.1">
    <property type="nucleotide sequence ID" value="NZ_SJPT01000004.1"/>
</dbReference>
<evidence type="ECO:0000259" key="2">
    <source>
        <dbReference type="Pfam" id="PF00899"/>
    </source>
</evidence>
<dbReference type="Proteomes" id="UP000316304">
    <property type="component" value="Unassembled WGS sequence"/>
</dbReference>
<evidence type="ECO:0000256" key="1">
    <source>
        <dbReference type="ARBA" id="ARBA00009919"/>
    </source>
</evidence>
<dbReference type="GO" id="GO:0008641">
    <property type="term" value="F:ubiquitin-like modifier activating enzyme activity"/>
    <property type="evidence" value="ECO:0007669"/>
    <property type="project" value="InterPro"/>
</dbReference>
<dbReference type="SUPFAM" id="SSF69572">
    <property type="entry name" value="Activating enzymes of the ubiquitin-like proteins"/>
    <property type="match status" value="1"/>
</dbReference>
<comment type="similarity">
    <text evidence="1">Belongs to the HesA/MoeB/ThiF family.</text>
</comment>
<dbReference type="Pfam" id="PF00899">
    <property type="entry name" value="ThiF"/>
    <property type="match status" value="1"/>
</dbReference>
<dbReference type="OrthoDB" id="9804286at2"/>
<evidence type="ECO:0000313" key="3">
    <source>
        <dbReference type="EMBL" id="TWU23357.1"/>
    </source>
</evidence>
<sequence length="352" mass="38341">MEDSSHNRYARQIQFNPVGIEGQRRIEQSRVTLLGCGALGSVAAEILARAGVGHLRLLDRDLVEWTNLQRQALFDEQDAEQGRAKVQAASERLTKINSTIEIEPVVVDITADNISGVLKGSDLVIDATDNFAIRFLLNDWSLKNKTPWVHGGCIGASGQVRLFDGQGAPCFRCLVPEPPPAASVATCDTAGVLGAATHVVASLQSLEALKWLSGNRDTVHEELWSIDLWRNRFRALGIDPGLSQSCRACGEHQYDFLDADHARSRSAVEICGRDAVQITPATASKVALKQVAERWQGQGEVQANRFFARLMIASQGNEPPLRLTLFADGRAVIDGTDNASKARSLYDRFVGG</sequence>
<dbReference type="GO" id="GO:0005829">
    <property type="term" value="C:cytosol"/>
    <property type="evidence" value="ECO:0007669"/>
    <property type="project" value="TreeGrafter"/>
</dbReference>
<keyword evidence="3" id="KW-0548">Nucleotidyltransferase</keyword>
<dbReference type="FunFam" id="3.40.50.720:FF:000080">
    <property type="entry name" value="Thiazole biosynthesis adenylyltransferase ThiF"/>
    <property type="match status" value="1"/>
</dbReference>
<dbReference type="GO" id="GO:0008146">
    <property type="term" value="F:sulfotransferase activity"/>
    <property type="evidence" value="ECO:0007669"/>
    <property type="project" value="TreeGrafter"/>
</dbReference>
<dbReference type="InterPro" id="IPR035985">
    <property type="entry name" value="Ubiquitin-activating_enz"/>
</dbReference>
<feature type="domain" description="THIF-type NAD/FAD binding fold" evidence="2">
    <location>
        <begin position="9"/>
        <end position="240"/>
    </location>
</feature>
<comment type="caution">
    <text evidence="3">The sequence shown here is derived from an EMBL/GenBank/DDBJ whole genome shotgun (WGS) entry which is preliminary data.</text>
</comment>
<organism evidence="3 4">
    <name type="scientific">Novipirellula galeiformis</name>
    <dbReference type="NCBI Taxonomy" id="2528004"/>
    <lineage>
        <taxon>Bacteria</taxon>
        <taxon>Pseudomonadati</taxon>
        <taxon>Planctomycetota</taxon>
        <taxon>Planctomycetia</taxon>
        <taxon>Pirellulales</taxon>
        <taxon>Pirellulaceae</taxon>
        <taxon>Novipirellula</taxon>
    </lineage>
</organism>
<evidence type="ECO:0000313" key="4">
    <source>
        <dbReference type="Proteomes" id="UP000316304"/>
    </source>
</evidence>
<dbReference type="CDD" id="cd00757">
    <property type="entry name" value="ThiF_MoeB_HesA_family"/>
    <property type="match status" value="1"/>
</dbReference>